<dbReference type="PANTHER" id="PTHR16038:SF4">
    <property type="entry name" value="WD REPEAT-CONTAINING PROTEIN 74"/>
    <property type="match status" value="1"/>
</dbReference>
<dbReference type="InterPro" id="IPR037379">
    <property type="entry name" value="WDR74/Nsa1"/>
</dbReference>
<sequence>MKVLVADEDSGSIKEIVFEKGTDTSQKTAKQPISTTTFGQLGRARYTQKLALINGGKHVMTARSDGSVQIYSLHDSEEPLHEWGPGTTTTTSNSATDRVVELLVLPQLSKKEKEPVVVLSCSLEGKIVKFSLAAKYSESVTDSLTVKGPVDAIAVREGSATPGYASFVAAVGGQERETEIYKFEWATASAGIKQEEGEEDAKSIATSLWQARNVKNDRLHLRVPVWIRHIAFLPAAADNLYKLQIVTRSGLVRFYDSTEGRRPRQEVRASHEPVSTVAYSPATGDVVVSDTKSSTYLLSPQDSGAKGAAAAAPLKMRGKLTGSTGAVKALALYGPHAELIVAGGLDRYLRVFENGAERACVGKVFVGTHITAIAVISGFEDEAGEVADVAAAAVGVKREREDNDDEEGDELWNELEEVSNATATKSKKKKTRAE</sequence>
<evidence type="ECO:0000256" key="4">
    <source>
        <dbReference type="ARBA" id="ARBA00014234"/>
    </source>
</evidence>
<organism evidence="6 7">
    <name type="scientific">Geotrichum candidum</name>
    <name type="common">Oospora lactis</name>
    <name type="synonym">Dipodascus geotrichum</name>
    <dbReference type="NCBI Taxonomy" id="1173061"/>
    <lineage>
        <taxon>Eukaryota</taxon>
        <taxon>Fungi</taxon>
        <taxon>Dikarya</taxon>
        <taxon>Ascomycota</taxon>
        <taxon>Saccharomycotina</taxon>
        <taxon>Dipodascomycetes</taxon>
        <taxon>Dipodascales</taxon>
        <taxon>Dipodascaceae</taxon>
        <taxon>Geotrichum</taxon>
    </lineage>
</organism>
<dbReference type="EMBL" id="CCBN010000014">
    <property type="protein sequence ID" value="CDO56294.1"/>
    <property type="molecule type" value="Genomic_DNA"/>
</dbReference>
<dbReference type="CDD" id="cd22858">
    <property type="entry name" value="Nsa1"/>
    <property type="match status" value="1"/>
</dbReference>
<dbReference type="STRING" id="1173061.A0A0J9XFK5"/>
<comment type="subunit">
    <text evidence="3">Component of the pre-66S ribosomal particle.</text>
</comment>
<evidence type="ECO:0000313" key="7">
    <source>
        <dbReference type="Proteomes" id="UP000242525"/>
    </source>
</evidence>
<comment type="similarity">
    <text evidence="2">Belongs to the NSA1 family.</text>
</comment>
<proteinExistence type="inferred from homology"/>
<feature type="compositionally biased region" description="Basic residues" evidence="5">
    <location>
        <begin position="425"/>
        <end position="434"/>
    </location>
</feature>
<reference evidence="6" key="1">
    <citation type="submission" date="2014-03" db="EMBL/GenBank/DDBJ databases">
        <authorList>
            <person name="Casaregola S."/>
        </authorList>
    </citation>
    <scope>NUCLEOTIDE SEQUENCE [LARGE SCALE GENOMIC DNA]</scope>
    <source>
        <strain evidence="6">CLIB 918</strain>
    </source>
</reference>
<protein>
    <recommendedName>
        <fullName evidence="4">Ribosome biogenesis protein NSA1</fullName>
    </recommendedName>
</protein>
<evidence type="ECO:0000256" key="5">
    <source>
        <dbReference type="SAM" id="MobiDB-lite"/>
    </source>
</evidence>
<dbReference type="InterPro" id="IPR015943">
    <property type="entry name" value="WD40/YVTN_repeat-like_dom_sf"/>
</dbReference>
<gene>
    <name evidence="6" type="ORF">BN980_GECA14s02320g</name>
</gene>
<dbReference type="AlphaFoldDB" id="A0A0J9XFK5"/>
<dbReference type="SUPFAM" id="SSF50978">
    <property type="entry name" value="WD40 repeat-like"/>
    <property type="match status" value="1"/>
</dbReference>
<evidence type="ECO:0000256" key="3">
    <source>
        <dbReference type="ARBA" id="ARBA00011187"/>
    </source>
</evidence>
<evidence type="ECO:0000313" key="6">
    <source>
        <dbReference type="EMBL" id="CDO56294.1"/>
    </source>
</evidence>
<dbReference type="OrthoDB" id="18388at2759"/>
<accession>A0A0J9XFK5</accession>
<evidence type="ECO:0000256" key="2">
    <source>
        <dbReference type="ARBA" id="ARBA00007861"/>
    </source>
</evidence>
<dbReference type="GO" id="GO:0030687">
    <property type="term" value="C:preribosome, large subunit precursor"/>
    <property type="evidence" value="ECO:0007669"/>
    <property type="project" value="TreeGrafter"/>
</dbReference>
<feature type="compositionally biased region" description="Acidic residues" evidence="5">
    <location>
        <begin position="402"/>
        <end position="417"/>
    </location>
</feature>
<dbReference type="InterPro" id="IPR036322">
    <property type="entry name" value="WD40_repeat_dom_sf"/>
</dbReference>
<feature type="region of interest" description="Disordered" evidence="5">
    <location>
        <begin position="397"/>
        <end position="434"/>
    </location>
</feature>
<dbReference type="GO" id="GO:0005730">
    <property type="term" value="C:nucleolus"/>
    <property type="evidence" value="ECO:0007669"/>
    <property type="project" value="InterPro"/>
</dbReference>
<dbReference type="Gene3D" id="2.130.10.10">
    <property type="entry name" value="YVTN repeat-like/Quinoprotein amine dehydrogenase"/>
    <property type="match status" value="1"/>
</dbReference>
<name>A0A0J9XFK5_GEOCN</name>
<dbReference type="PANTHER" id="PTHR16038">
    <property type="entry name" value="NOP SEVEN ASSOCIATED PROTEIN 1"/>
    <property type="match status" value="1"/>
</dbReference>
<keyword evidence="7" id="KW-1185">Reference proteome</keyword>
<comment type="caution">
    <text evidence="6">The sequence shown here is derived from an EMBL/GenBank/DDBJ whole genome shotgun (WGS) entry which is preliminary data.</text>
</comment>
<dbReference type="Proteomes" id="UP000242525">
    <property type="component" value="Unassembled WGS sequence"/>
</dbReference>
<comment type="function">
    <text evidence="1">Involved in the biogenesis of the 60S ribosomal subunit.</text>
</comment>
<evidence type="ECO:0000256" key="1">
    <source>
        <dbReference type="ARBA" id="ARBA00002889"/>
    </source>
</evidence>
<dbReference type="GO" id="GO:0042273">
    <property type="term" value="P:ribosomal large subunit biogenesis"/>
    <property type="evidence" value="ECO:0007669"/>
    <property type="project" value="InterPro"/>
</dbReference>